<keyword evidence="3" id="KW-1185">Reference proteome</keyword>
<dbReference type="Proteomes" id="UP001244443">
    <property type="component" value="Chromosome"/>
</dbReference>
<dbReference type="AlphaFoldDB" id="A0AA49JI73"/>
<protein>
    <submittedName>
        <fullName evidence="1">Uncharacterized protein</fullName>
    </submittedName>
</protein>
<reference evidence="1 3" key="1">
    <citation type="submission" date="2023-08" db="EMBL/GenBank/DDBJ databases">
        <title>Comparative genomics and taxonomic characterization of three novel marine species of genus Marivirga.</title>
        <authorList>
            <person name="Muhammad N."/>
            <person name="Kim S.-G."/>
        </authorList>
    </citation>
    <scope>NUCLEOTIDE SEQUENCE [LARGE SCALE GENOMIC DNA]</scope>
    <source>
        <strain evidence="1 3">ABR2-2</strain>
        <strain evidence="2">BKB1-2</strain>
    </source>
</reference>
<dbReference type="EMBL" id="CP129970">
    <property type="protein sequence ID" value="WKK86787.1"/>
    <property type="molecule type" value="Genomic_DNA"/>
</dbReference>
<sequence>MKILKSLILLVLILNGCSFGERELIFGTAINYFHKDFISHFPKTVPIEFSLNVISQNTTNSHPHVWLKYYKSENELDLLKDSIENVAVAKYQTSDSCLLVIDKHLNKSNWYKIDKSKRIPKKIDYNDKPCHHNKYPVPNFYSTDWSETNSNPTRLKGYDLYVLEAKPGIYMDSTKLPNGLYTPKDWKHGYSKGIAINDETSAIIFWADIW</sequence>
<organism evidence="1 3">
    <name type="scientific">Marivirga arenosa</name>
    <dbReference type="NCBI Taxonomy" id="3059076"/>
    <lineage>
        <taxon>Bacteria</taxon>
        <taxon>Pseudomonadati</taxon>
        <taxon>Bacteroidota</taxon>
        <taxon>Cytophagia</taxon>
        <taxon>Cytophagales</taxon>
        <taxon>Marivirgaceae</taxon>
        <taxon>Marivirga</taxon>
    </lineage>
</organism>
<evidence type="ECO:0000313" key="1">
    <source>
        <dbReference type="EMBL" id="WKK86787.1"/>
    </source>
</evidence>
<accession>A0AA49JI73</accession>
<evidence type="ECO:0000313" key="3">
    <source>
        <dbReference type="Proteomes" id="UP001244443"/>
    </source>
</evidence>
<gene>
    <name evidence="2" type="ORF">QYS47_29200</name>
    <name evidence="1" type="ORF">QYS48_07815</name>
</gene>
<dbReference type="Proteomes" id="UP001232019">
    <property type="component" value="Chromosome"/>
</dbReference>
<proteinExistence type="predicted"/>
<dbReference type="KEGG" id="marp:QYS47_29200"/>
<name>A0AA49JI73_9BACT</name>
<evidence type="ECO:0000313" key="2">
    <source>
        <dbReference type="EMBL" id="WNB18097.1"/>
    </source>
</evidence>
<dbReference type="EMBL" id="CP129968">
    <property type="protein sequence ID" value="WNB18097.1"/>
    <property type="molecule type" value="Genomic_DNA"/>
</dbReference>
<accession>A0AA52EYY3</accession>
<dbReference type="RefSeq" id="WP_302103170.1">
    <property type="nucleotide sequence ID" value="NZ_CP129968.2"/>
</dbReference>